<keyword evidence="2" id="KW-1185">Reference proteome</keyword>
<name>A0A1G7AIE5_9RHOB</name>
<dbReference type="EMBL" id="FNAT01000001">
    <property type="protein sequence ID" value="SDE14591.1"/>
    <property type="molecule type" value="Genomic_DNA"/>
</dbReference>
<protein>
    <submittedName>
        <fullName evidence="1">Uncharacterized protein</fullName>
    </submittedName>
</protein>
<dbReference type="RefSeq" id="WP_090109758.1">
    <property type="nucleotide sequence ID" value="NZ_FNAT01000001.1"/>
</dbReference>
<proteinExistence type="predicted"/>
<reference evidence="2" key="1">
    <citation type="submission" date="2016-10" db="EMBL/GenBank/DDBJ databases">
        <authorList>
            <person name="Varghese N."/>
            <person name="Submissions S."/>
        </authorList>
    </citation>
    <scope>NUCLEOTIDE SEQUENCE [LARGE SCALE GENOMIC DNA]</scope>
    <source>
        <strain evidence="2">DSM 21424</strain>
    </source>
</reference>
<dbReference type="STRING" id="521013.SAMN04488567_0973"/>
<evidence type="ECO:0000313" key="2">
    <source>
        <dbReference type="Proteomes" id="UP000198922"/>
    </source>
</evidence>
<evidence type="ECO:0000313" key="1">
    <source>
        <dbReference type="EMBL" id="SDE14591.1"/>
    </source>
</evidence>
<dbReference type="Proteomes" id="UP000198922">
    <property type="component" value="Unassembled WGS sequence"/>
</dbReference>
<sequence length="148" mass="16835">MCDENEDPLKAAILDAFEAAHAASDALHAANDSWTPDSLMRRQIEELDRRLDNPRLFEPRTLDRVYAVSQALSHASELEWVTEFIADEHCVSESPEHSFFTERGRAIMKAYLDLVDLLCALRRVRDLIQAEELASTLRFQGTSQFGAR</sequence>
<organism evidence="1 2">
    <name type="scientific">Limimaricola pyoseonensis</name>
    <dbReference type="NCBI Taxonomy" id="521013"/>
    <lineage>
        <taxon>Bacteria</taxon>
        <taxon>Pseudomonadati</taxon>
        <taxon>Pseudomonadota</taxon>
        <taxon>Alphaproteobacteria</taxon>
        <taxon>Rhodobacterales</taxon>
        <taxon>Paracoccaceae</taxon>
        <taxon>Limimaricola</taxon>
    </lineage>
</organism>
<accession>A0A1G7AIE5</accession>
<dbReference type="AlphaFoldDB" id="A0A1G7AIE5"/>
<gene>
    <name evidence="1" type="ORF">SAMN04488567_0973</name>
</gene>